<dbReference type="GO" id="GO:0007606">
    <property type="term" value="P:sensory perception of chemical stimulus"/>
    <property type="evidence" value="ECO:0007669"/>
    <property type="project" value="UniProtKB-UniRule"/>
</dbReference>
<keyword evidence="3 6" id="KW-0812">Transmembrane</keyword>
<proteinExistence type="inferred from homology"/>
<accession>A0A6A5HH14</accession>
<dbReference type="RefSeq" id="XP_053589956.1">
    <property type="nucleotide sequence ID" value="XM_053725762.1"/>
</dbReference>
<keyword evidence="4 6" id="KW-1133">Transmembrane helix</keyword>
<dbReference type="KEGG" id="crq:GCK72_006723"/>
<evidence type="ECO:0000256" key="1">
    <source>
        <dbReference type="ARBA" id="ARBA00004141"/>
    </source>
</evidence>
<dbReference type="CTD" id="9804423"/>
<comment type="similarity">
    <text evidence="2 6">Belongs to the nematode receptor-like protein srg family.</text>
</comment>
<protein>
    <recommendedName>
        <fullName evidence="6">Serpentine receptor class gamma</fullName>
    </recommendedName>
</protein>
<comment type="caution">
    <text evidence="6">Lacks conserved residue(s) required for the propagation of feature annotation.</text>
</comment>
<dbReference type="PRINTS" id="PR00698">
    <property type="entry name" value="TMPROTEINSRG"/>
</dbReference>
<evidence type="ECO:0000256" key="5">
    <source>
        <dbReference type="ARBA" id="ARBA00023136"/>
    </source>
</evidence>
<dbReference type="InterPro" id="IPR051119">
    <property type="entry name" value="Nematode_SR-like"/>
</dbReference>
<dbReference type="EMBL" id="WUAV01000002">
    <property type="protein sequence ID" value="KAF1766765.1"/>
    <property type="molecule type" value="Genomic_DNA"/>
</dbReference>
<feature type="transmembrane region" description="Helical" evidence="6">
    <location>
        <begin position="118"/>
        <end position="137"/>
    </location>
</feature>
<evidence type="ECO:0000256" key="6">
    <source>
        <dbReference type="RuleBase" id="RU280813"/>
    </source>
</evidence>
<dbReference type="Pfam" id="PF02118">
    <property type="entry name" value="Srg"/>
    <property type="match status" value="1"/>
</dbReference>
<dbReference type="AlphaFoldDB" id="A0A6A5HH14"/>
<evidence type="ECO:0000256" key="4">
    <source>
        <dbReference type="ARBA" id="ARBA00022989"/>
    </source>
</evidence>
<sequence length="158" mass="17819">MAKSVGQILMVLNRMCCVMWPMSYEKIWNKFSLATVLLIILVPFAGTWNLYLSPRMYLLPSYGGFFVTYVKYVEWASLSKFQSIYIMTALAFTLVCTSISLYKLIILPDRVKTAEKSLCLVSAFYSLAFIVVTASQISSDNDSNKLPAVQTSMDSTKI</sequence>
<dbReference type="InterPro" id="IPR000609">
    <property type="entry name" value="7TM_GPCR_serpentine_rcpt_Srg"/>
</dbReference>
<dbReference type="GO" id="GO:0016020">
    <property type="term" value="C:membrane"/>
    <property type="evidence" value="ECO:0007669"/>
    <property type="project" value="UniProtKB-SubCell"/>
</dbReference>
<dbReference type="PANTHER" id="PTHR31627:SF10">
    <property type="entry name" value="SERPENTINE RECEPTOR CLASS GAMMA-16"/>
    <property type="match status" value="1"/>
</dbReference>
<gene>
    <name evidence="7" type="ORF">GCK72_006723</name>
</gene>
<feature type="transmembrane region" description="Helical" evidence="6">
    <location>
        <begin position="84"/>
        <end position="106"/>
    </location>
</feature>
<name>A0A6A5HH14_CAERE</name>
<comment type="caution">
    <text evidence="7">The sequence shown here is derived from an EMBL/GenBank/DDBJ whole genome shotgun (WGS) entry which is preliminary data.</text>
</comment>
<dbReference type="GeneID" id="9804423"/>
<evidence type="ECO:0000313" key="8">
    <source>
        <dbReference type="Proteomes" id="UP000483820"/>
    </source>
</evidence>
<evidence type="ECO:0000256" key="2">
    <source>
        <dbReference type="ARBA" id="ARBA00005692"/>
    </source>
</evidence>
<comment type="subcellular location">
    <subcellularLocation>
        <location evidence="1">Membrane</location>
        <topology evidence="1">Multi-pass membrane protein</topology>
    </subcellularLocation>
</comment>
<feature type="transmembrane region" description="Helical" evidence="6">
    <location>
        <begin position="31"/>
        <end position="51"/>
    </location>
</feature>
<evidence type="ECO:0000313" key="7">
    <source>
        <dbReference type="EMBL" id="KAF1766765.1"/>
    </source>
</evidence>
<reference evidence="7 8" key="1">
    <citation type="submission" date="2019-12" db="EMBL/GenBank/DDBJ databases">
        <title>Chromosome-level assembly of the Caenorhabditis remanei genome.</title>
        <authorList>
            <person name="Teterina A.A."/>
            <person name="Willis J.H."/>
            <person name="Phillips P.C."/>
        </authorList>
    </citation>
    <scope>NUCLEOTIDE SEQUENCE [LARGE SCALE GENOMIC DNA]</scope>
    <source>
        <strain evidence="7 8">PX506</strain>
        <tissue evidence="7">Whole organism</tissue>
    </source>
</reference>
<dbReference type="PANTHER" id="PTHR31627">
    <property type="entry name" value="SERPENTINE RECEPTOR CLASS GAMMA-RELATED"/>
    <property type="match status" value="1"/>
</dbReference>
<evidence type="ECO:0000256" key="3">
    <source>
        <dbReference type="ARBA" id="ARBA00022692"/>
    </source>
</evidence>
<dbReference type="Proteomes" id="UP000483820">
    <property type="component" value="Chromosome II"/>
</dbReference>
<dbReference type="GO" id="GO:0004888">
    <property type="term" value="F:transmembrane signaling receptor activity"/>
    <property type="evidence" value="ECO:0007669"/>
    <property type="project" value="InterPro"/>
</dbReference>
<keyword evidence="5 6" id="KW-0472">Membrane</keyword>
<organism evidence="7 8">
    <name type="scientific">Caenorhabditis remanei</name>
    <name type="common">Caenorhabditis vulgaris</name>
    <dbReference type="NCBI Taxonomy" id="31234"/>
    <lineage>
        <taxon>Eukaryota</taxon>
        <taxon>Metazoa</taxon>
        <taxon>Ecdysozoa</taxon>
        <taxon>Nematoda</taxon>
        <taxon>Chromadorea</taxon>
        <taxon>Rhabditida</taxon>
        <taxon>Rhabditina</taxon>
        <taxon>Rhabditomorpha</taxon>
        <taxon>Rhabditoidea</taxon>
        <taxon>Rhabditidae</taxon>
        <taxon>Peloderinae</taxon>
        <taxon>Caenorhabditis</taxon>
    </lineage>
</organism>